<comment type="caution">
    <text evidence="4">The sequence shown here is derived from an EMBL/GenBank/DDBJ whole genome shotgun (WGS) entry which is preliminary data.</text>
</comment>
<dbReference type="Proteomes" id="UP001595711">
    <property type="component" value="Unassembled WGS sequence"/>
</dbReference>
<dbReference type="EMBL" id="JBHRYJ010000001">
    <property type="protein sequence ID" value="MFC3675609.1"/>
    <property type="molecule type" value="Genomic_DNA"/>
</dbReference>
<dbReference type="RefSeq" id="WP_379724493.1">
    <property type="nucleotide sequence ID" value="NZ_JBHRYJ010000001.1"/>
</dbReference>
<proteinExistence type="inferred from homology"/>
<dbReference type="Pfam" id="PF07364">
    <property type="entry name" value="DUF1485"/>
    <property type="match status" value="1"/>
</dbReference>
<keyword evidence="1" id="KW-0378">Hydrolase</keyword>
<name>A0ABV7VDT1_9PROT</name>
<dbReference type="InterPro" id="IPR015995">
    <property type="entry name" value="MlrC_N"/>
</dbReference>
<feature type="domain" description="Microcystin LR degradation protein MlrC N-terminal" evidence="3">
    <location>
        <begin position="3"/>
        <end position="288"/>
    </location>
</feature>
<accession>A0ABV7VDT1</accession>
<keyword evidence="5" id="KW-1185">Reference proteome</keyword>
<organism evidence="4 5">
    <name type="scientific">Ferrovibrio xuzhouensis</name>
    <dbReference type="NCBI Taxonomy" id="1576914"/>
    <lineage>
        <taxon>Bacteria</taxon>
        <taxon>Pseudomonadati</taxon>
        <taxon>Pseudomonadota</taxon>
        <taxon>Alphaproteobacteria</taxon>
        <taxon>Rhodospirillales</taxon>
        <taxon>Rhodospirillaceae</taxon>
        <taxon>Ferrovibrio</taxon>
    </lineage>
</organism>
<comment type="similarity">
    <text evidence="1">Belongs to the peptidase M81 family.</text>
</comment>
<dbReference type="InterPro" id="IPR009197">
    <property type="entry name" value="MlrC"/>
</dbReference>
<evidence type="ECO:0000256" key="1">
    <source>
        <dbReference type="PIRNR" id="PIRNR012702"/>
    </source>
</evidence>
<gene>
    <name evidence="4" type="ORF">ACFOOQ_08650</name>
</gene>
<evidence type="ECO:0000313" key="4">
    <source>
        <dbReference type="EMBL" id="MFC3675609.1"/>
    </source>
</evidence>
<evidence type="ECO:0000259" key="3">
    <source>
        <dbReference type="Pfam" id="PF07364"/>
    </source>
</evidence>
<dbReference type="Pfam" id="PF07171">
    <property type="entry name" value="MlrC_C"/>
    <property type="match status" value="1"/>
</dbReference>
<dbReference type="InterPro" id="IPR010799">
    <property type="entry name" value="MlrC_C"/>
</dbReference>
<dbReference type="PIRSF" id="PIRSF012702">
    <property type="entry name" value="UCP012702"/>
    <property type="match status" value="1"/>
</dbReference>
<keyword evidence="1" id="KW-0645">Protease</keyword>
<keyword evidence="1" id="KW-0479">Metal-binding</keyword>
<protein>
    <recommendedName>
        <fullName evidence="1">Microcystinase C</fullName>
        <shortName evidence="1">MlrC</shortName>
    </recommendedName>
</protein>
<sequence length="494" mass="52701">MRLYAAALFTETNTFSPIPTARAGFEEGCHAAPGRYPDYSSPYGAPLWEARRRAKADGHMLVEGPVAYAQPAGTTTRAAYESLRDELLDHLKQNLPVDVVLLGLHGAMVADGYDDCEGDLLARIRTLVGPDTVIGAELDPHCQLSQAMQDNADILICFKEYPHIDFAERAVELVDLCLRAAAGEIRPVMASFDCRMIDIYHTTRAPMRGYVDRLSALEGQDGILSVSVAHGFPWGDVPDLSTKLLVVADRDAGKAAALAETLGRELYGLRGTTAPKYLTIDTALDQALAHNSGTVVIAESADNAGGGAPSDATFLLRRVLERGIAGVAHGPFWDPVAVSLCFAAGPGARLPLRLGGKTGPMSGAPLDLEVEVRSLVRNAMQSFGAAQMPLGDAACLRVLSFDGQPAGDDVEVVVNTLRNQAKGLELFTAHGIDLAQKRIVVVKSSQHFHAAYAPVAQDVLYVGGPGAIAADIAQLDYRRITRPKWPFDADPLGA</sequence>
<evidence type="ECO:0000313" key="5">
    <source>
        <dbReference type="Proteomes" id="UP001595711"/>
    </source>
</evidence>
<feature type="domain" description="Microcystin LR degradation protein MlrC C-terminal" evidence="2">
    <location>
        <begin position="297"/>
        <end position="479"/>
    </location>
</feature>
<evidence type="ECO:0000259" key="2">
    <source>
        <dbReference type="Pfam" id="PF07171"/>
    </source>
</evidence>
<comment type="cofactor">
    <cofactor evidence="1">
        <name>Zn(2+)</name>
        <dbReference type="ChEBI" id="CHEBI:29105"/>
    </cofactor>
    <text evidence="1">Binds 1 zinc ion per subunit.</text>
</comment>
<reference evidence="5" key="1">
    <citation type="journal article" date="2019" name="Int. J. Syst. Evol. Microbiol.">
        <title>The Global Catalogue of Microorganisms (GCM) 10K type strain sequencing project: providing services to taxonomists for standard genome sequencing and annotation.</title>
        <authorList>
            <consortium name="The Broad Institute Genomics Platform"/>
            <consortium name="The Broad Institute Genome Sequencing Center for Infectious Disease"/>
            <person name="Wu L."/>
            <person name="Ma J."/>
        </authorList>
    </citation>
    <scope>NUCLEOTIDE SEQUENCE [LARGE SCALE GENOMIC DNA]</scope>
    <source>
        <strain evidence="5">KCTC 42182</strain>
    </source>
</reference>
<keyword evidence="1" id="KW-0482">Metalloprotease</keyword>
<comment type="function">
    <text evidence="1">Involved in peptidolytic degradation of cyclic heptapeptide hepatotoxin microcystin (MC).</text>
</comment>